<evidence type="ECO:0000313" key="4">
    <source>
        <dbReference type="Proteomes" id="UP000062260"/>
    </source>
</evidence>
<keyword evidence="2" id="KW-0812">Transmembrane</keyword>
<keyword evidence="4" id="KW-1185">Reference proteome</keyword>
<evidence type="ECO:0000313" key="3">
    <source>
        <dbReference type="EMBL" id="AMB99571.1"/>
    </source>
</evidence>
<dbReference type="Proteomes" id="UP000062260">
    <property type="component" value="Chromosome"/>
</dbReference>
<keyword evidence="2" id="KW-1133">Transmembrane helix</keyword>
<dbReference type="SUPFAM" id="SSF52266">
    <property type="entry name" value="SGNH hydrolase"/>
    <property type="match status" value="1"/>
</dbReference>
<dbReference type="Gene3D" id="3.40.50.1110">
    <property type="entry name" value="SGNH hydrolase"/>
    <property type="match status" value="1"/>
</dbReference>
<dbReference type="EMBL" id="CP014163">
    <property type="protein sequence ID" value="AMB99571.1"/>
    <property type="molecule type" value="Genomic_DNA"/>
</dbReference>
<dbReference type="STRING" id="128944.AWM75_05970"/>
<dbReference type="KEGG" id="auh:AWM75_05970"/>
<evidence type="ECO:0000256" key="2">
    <source>
        <dbReference type="SAM" id="Phobius"/>
    </source>
</evidence>
<dbReference type="InterPro" id="IPR036514">
    <property type="entry name" value="SGNH_hydro_sf"/>
</dbReference>
<name>A0A0X8FLL7_9LACT</name>
<evidence type="ECO:0000256" key="1">
    <source>
        <dbReference type="SAM" id="MobiDB-lite"/>
    </source>
</evidence>
<gene>
    <name evidence="3" type="ORF">AWM75_05970</name>
</gene>
<feature type="region of interest" description="Disordered" evidence="1">
    <location>
        <begin position="282"/>
        <end position="369"/>
    </location>
</feature>
<accession>A0A0X8FLL7</accession>
<dbReference type="AlphaFoldDB" id="A0A0X8FLL7"/>
<feature type="compositionally biased region" description="Low complexity" evidence="1">
    <location>
        <begin position="282"/>
        <end position="323"/>
    </location>
</feature>
<protein>
    <submittedName>
        <fullName evidence="3">Uncharacterized protein</fullName>
    </submittedName>
</protein>
<feature type="compositionally biased region" description="Gly residues" evidence="1">
    <location>
        <begin position="360"/>
        <end position="369"/>
    </location>
</feature>
<proteinExistence type="predicted"/>
<feature type="compositionally biased region" description="Polar residues" evidence="1">
    <location>
        <begin position="324"/>
        <end position="335"/>
    </location>
</feature>
<sequence length="369" mass="40284">MEKLKSRSNKILTVGLVVVAILVIVASIIFSQQRTQRNLVEQSASYQGKAADISSANREYNVSRALKSFENDRSSTTALAYLHYVLADGQTPTVYGLNMTNNKVDWLPAGLKLLSEQKLSDITYKNGQIKNQSTADIIDQNLMSQLNTNEAQLMLVALPIEADYQAKISAEEAAGHVESIYRQIRRKNPQSEIIFILPPTEDEELSQNQAYQDYINSFIELANVNVYDLSKNLAQDTNQAALDLHQNLMNTKLDLRAGYQGDNSDVEQAILAEEAARQAVENAASEEAAASSQAQEEAAAQEASRIAEEAAAAQEASINQESQVQPDYNHSQDWNQGGYEQPATPPADQGQGNPNLSGAENGGQAGTGY</sequence>
<reference evidence="4" key="2">
    <citation type="submission" date="2016-01" db="EMBL/GenBank/DDBJ databases">
        <title>Six Aerococcus type strain genome sequencing and assembly using PacBio and Illumina Hiseq.</title>
        <authorList>
            <person name="Carkaci D."/>
            <person name="Dargis R."/>
            <person name="Nielsen X.C."/>
            <person name="Skovgaard O."/>
            <person name="Fuursted K."/>
            <person name="Christensen J.J."/>
        </authorList>
    </citation>
    <scope>NUCLEOTIDE SEQUENCE [LARGE SCALE GENOMIC DNA]</scope>
    <source>
        <strain evidence="4">CCUG42038B</strain>
    </source>
</reference>
<keyword evidence="2" id="KW-0472">Membrane</keyword>
<reference evidence="3 4" key="1">
    <citation type="journal article" date="2016" name="Genome Announc.">
        <title>Complete Genome Sequences of Aerococcus christensenii CCUG 28831T, Aerococcus sanguinicola CCUG 43001T, Aerococcus urinae CCUG 36881T, Aerococcus urinaeequi CCUG 28094T, Aerococcus urinaehominis CCUG 42038 BT, and Aerococcus viridans CCUG 4311T.</title>
        <authorList>
            <person name="Carkaci D."/>
            <person name="Dargis R."/>
            <person name="Nielsen X.C."/>
            <person name="Skovgaard O."/>
            <person name="Fuursted K."/>
            <person name="Christensen J.J."/>
        </authorList>
    </citation>
    <scope>NUCLEOTIDE SEQUENCE [LARGE SCALE GENOMIC DNA]</scope>
    <source>
        <strain evidence="3 4">CCUG42038B</strain>
    </source>
</reference>
<feature type="transmembrane region" description="Helical" evidence="2">
    <location>
        <begin position="12"/>
        <end position="30"/>
    </location>
</feature>
<organism evidence="3 4">
    <name type="scientific">Aerococcus urinaehominis</name>
    <dbReference type="NCBI Taxonomy" id="128944"/>
    <lineage>
        <taxon>Bacteria</taxon>
        <taxon>Bacillati</taxon>
        <taxon>Bacillota</taxon>
        <taxon>Bacilli</taxon>
        <taxon>Lactobacillales</taxon>
        <taxon>Aerococcaceae</taxon>
        <taxon>Aerococcus</taxon>
    </lineage>
</organism>